<dbReference type="Proteomes" id="UP001235547">
    <property type="component" value="Chromosome 2"/>
</dbReference>
<evidence type="ECO:0000313" key="2">
    <source>
        <dbReference type="Proteomes" id="UP001235547"/>
    </source>
</evidence>
<reference evidence="1 2" key="1">
    <citation type="submission" date="2023-03" db="EMBL/GenBank/DDBJ databases">
        <authorList>
            <person name="Kaur S."/>
            <person name="Espinosa-Saiz D."/>
            <person name="Velazquez E."/>
            <person name="Menendez E."/>
            <person name="diCenzo G.C."/>
        </authorList>
    </citation>
    <scope>NUCLEOTIDE SEQUENCE [LARGE SCALE GENOMIC DNA]</scope>
    <source>
        <strain evidence="1 2">LMG 27395</strain>
    </source>
</reference>
<proteinExistence type="predicted"/>
<gene>
    <name evidence="1" type="ORF">PYH38_001002</name>
</gene>
<protein>
    <submittedName>
        <fullName evidence="1">Uncharacterized protein</fullName>
    </submittedName>
</protein>
<dbReference type="RefSeq" id="WP_280732322.1">
    <property type="nucleotide sequence ID" value="NZ_CP120367.1"/>
</dbReference>
<organism evidence="1 2">
    <name type="scientific">Sinorhizobium numidicum</name>
    <dbReference type="NCBI Taxonomy" id="680248"/>
    <lineage>
        <taxon>Bacteria</taxon>
        <taxon>Pseudomonadati</taxon>
        <taxon>Pseudomonadota</taxon>
        <taxon>Alphaproteobacteria</taxon>
        <taxon>Hyphomicrobiales</taxon>
        <taxon>Rhizobiaceae</taxon>
        <taxon>Sinorhizobium/Ensifer group</taxon>
        <taxon>Sinorhizobium</taxon>
    </lineage>
</organism>
<evidence type="ECO:0000313" key="1">
    <source>
        <dbReference type="EMBL" id="WEX81567.1"/>
    </source>
</evidence>
<name>A0ABY8CUI7_9HYPH</name>
<keyword evidence="2" id="KW-1185">Reference proteome</keyword>
<dbReference type="EMBL" id="CP120370">
    <property type="protein sequence ID" value="WEX81567.1"/>
    <property type="molecule type" value="Genomic_DNA"/>
</dbReference>
<accession>A0ABY8CUI7</accession>
<sequence>MPVHLVNHVAVMADLHAQGRYGRMTDDLFKLTGKTPTNMHDFVKLHATEFAP</sequence>